<dbReference type="HOGENOM" id="CLU_083287_18_7_9"/>
<dbReference type="Proteomes" id="UP000004910">
    <property type="component" value="Unassembled WGS sequence"/>
</dbReference>
<gene>
    <name evidence="5" type="ORF">CLOSPI_00327</name>
</gene>
<dbReference type="EMBL" id="ABIK02000004">
    <property type="protein sequence ID" value="EDS75797.1"/>
    <property type="molecule type" value="Genomic_DNA"/>
</dbReference>
<dbReference type="PANTHER" id="PTHR42756">
    <property type="entry name" value="TRANSCRIPTIONAL REGULATOR, MARR"/>
    <property type="match status" value="1"/>
</dbReference>
<dbReference type="InterPro" id="IPR036388">
    <property type="entry name" value="WH-like_DNA-bd_sf"/>
</dbReference>
<reference evidence="5" key="1">
    <citation type="submission" date="2008-02" db="EMBL/GenBank/DDBJ databases">
        <authorList>
            <person name="Fulton L."/>
            <person name="Clifton S."/>
            <person name="Fulton B."/>
            <person name="Xu J."/>
            <person name="Minx P."/>
            <person name="Pepin K.H."/>
            <person name="Johnson M."/>
            <person name="Thiruvilangam P."/>
            <person name="Bhonagiri V."/>
            <person name="Nash W.E."/>
            <person name="Mardis E.R."/>
            <person name="Wilson R.K."/>
        </authorList>
    </citation>
    <scope>NUCLEOTIDE SEQUENCE [LARGE SCALE GENOMIC DNA]</scope>
    <source>
        <strain evidence="5">DSM 1552</strain>
    </source>
</reference>
<dbReference type="SUPFAM" id="SSF46785">
    <property type="entry name" value="Winged helix' DNA-binding domain"/>
    <property type="match status" value="1"/>
</dbReference>
<evidence type="ECO:0000259" key="4">
    <source>
        <dbReference type="PROSITE" id="PS50995"/>
    </source>
</evidence>
<dbReference type="PROSITE" id="PS01117">
    <property type="entry name" value="HTH_MARR_1"/>
    <property type="match status" value="1"/>
</dbReference>
<evidence type="ECO:0000256" key="2">
    <source>
        <dbReference type="ARBA" id="ARBA00023125"/>
    </source>
</evidence>
<sequence>MEKSFHYLLMLNYTYFQKSIFEKVKSSGLTMGQPKILDYLSEHDGANQKEIANACNIEPGSLTSILNRMENKELIERKMLNNNRRSYHIYLTEKGKQLQIQVVQSFKQLEKIAFSNFSNEEKIIFINMFEKIYLNMKEGYKKSDKN</sequence>
<dbReference type="GO" id="GO:0003677">
    <property type="term" value="F:DNA binding"/>
    <property type="evidence" value="ECO:0007669"/>
    <property type="project" value="UniProtKB-KW"/>
</dbReference>
<proteinExistence type="predicted"/>
<keyword evidence="1" id="KW-0805">Transcription regulation</keyword>
<reference evidence="5" key="2">
    <citation type="submission" date="2014-06" db="EMBL/GenBank/DDBJ databases">
        <title>Draft genome sequence of Clostridium spiroforme (DSM 1552).</title>
        <authorList>
            <person name="Sudarsanam P."/>
            <person name="Ley R."/>
            <person name="Guruge J."/>
            <person name="Turnbaugh P.J."/>
            <person name="Mahowald M."/>
            <person name="Liep D."/>
            <person name="Gordon J."/>
        </authorList>
    </citation>
    <scope>NUCLEOTIDE SEQUENCE</scope>
    <source>
        <strain evidence="5">DSM 1552</strain>
    </source>
</reference>
<accession>B1BZF0</accession>
<evidence type="ECO:0000313" key="5">
    <source>
        <dbReference type="EMBL" id="EDS75797.1"/>
    </source>
</evidence>
<dbReference type="SMART" id="SM00347">
    <property type="entry name" value="HTH_MARR"/>
    <property type="match status" value="1"/>
</dbReference>
<comment type="caution">
    <text evidence="5">The sequence shown here is derived from an EMBL/GenBank/DDBJ whole genome shotgun (WGS) entry which is preliminary data.</text>
</comment>
<dbReference type="OrthoDB" id="9808725at2"/>
<dbReference type="InterPro" id="IPR036390">
    <property type="entry name" value="WH_DNA-bd_sf"/>
</dbReference>
<name>B1BZF0_9FIRM</name>
<evidence type="ECO:0000313" key="6">
    <source>
        <dbReference type="Proteomes" id="UP000004910"/>
    </source>
</evidence>
<dbReference type="PRINTS" id="PR00598">
    <property type="entry name" value="HTHMARR"/>
</dbReference>
<dbReference type="GeneID" id="94018229"/>
<dbReference type="Gene3D" id="1.10.10.10">
    <property type="entry name" value="Winged helix-like DNA-binding domain superfamily/Winged helix DNA-binding domain"/>
    <property type="match status" value="1"/>
</dbReference>
<dbReference type="Pfam" id="PF01047">
    <property type="entry name" value="MarR"/>
    <property type="match status" value="1"/>
</dbReference>
<dbReference type="AlphaFoldDB" id="B1BZF0"/>
<dbReference type="RefSeq" id="WP_004609493.1">
    <property type="nucleotide sequence ID" value="NZ_CP102275.1"/>
</dbReference>
<dbReference type="STRING" id="428126.CLOSPI_00327"/>
<evidence type="ECO:0000256" key="1">
    <source>
        <dbReference type="ARBA" id="ARBA00023015"/>
    </source>
</evidence>
<keyword evidence="6" id="KW-1185">Reference proteome</keyword>
<dbReference type="PANTHER" id="PTHR42756:SF1">
    <property type="entry name" value="TRANSCRIPTIONAL REPRESSOR OF EMRAB OPERON"/>
    <property type="match status" value="1"/>
</dbReference>
<dbReference type="GO" id="GO:0003700">
    <property type="term" value="F:DNA-binding transcription factor activity"/>
    <property type="evidence" value="ECO:0007669"/>
    <property type="project" value="InterPro"/>
</dbReference>
<dbReference type="PROSITE" id="PS50995">
    <property type="entry name" value="HTH_MARR_2"/>
    <property type="match status" value="1"/>
</dbReference>
<keyword evidence="2" id="KW-0238">DNA-binding</keyword>
<protein>
    <submittedName>
        <fullName evidence="5">Transcriptional regulator, MarR family</fullName>
    </submittedName>
</protein>
<evidence type="ECO:0000256" key="3">
    <source>
        <dbReference type="ARBA" id="ARBA00023163"/>
    </source>
</evidence>
<feature type="domain" description="HTH marR-type" evidence="4">
    <location>
        <begin position="1"/>
        <end position="134"/>
    </location>
</feature>
<dbReference type="eggNOG" id="COG1846">
    <property type="taxonomic scope" value="Bacteria"/>
</dbReference>
<keyword evidence="3" id="KW-0804">Transcription</keyword>
<dbReference type="InterPro" id="IPR000835">
    <property type="entry name" value="HTH_MarR-typ"/>
</dbReference>
<dbReference type="InterPro" id="IPR023187">
    <property type="entry name" value="Tscrpt_reg_MarR-type_CS"/>
</dbReference>
<organism evidence="5 6">
    <name type="scientific">Thomasclavelia spiroformis DSM 1552</name>
    <dbReference type="NCBI Taxonomy" id="428126"/>
    <lineage>
        <taxon>Bacteria</taxon>
        <taxon>Bacillati</taxon>
        <taxon>Bacillota</taxon>
        <taxon>Erysipelotrichia</taxon>
        <taxon>Erysipelotrichales</taxon>
        <taxon>Coprobacillaceae</taxon>
        <taxon>Thomasclavelia</taxon>
    </lineage>
</organism>